<gene>
    <name evidence="13" type="ORF">NEA10_09165</name>
</gene>
<dbReference type="InterPro" id="IPR000212">
    <property type="entry name" value="DNA_helicase_UvrD/REP"/>
</dbReference>
<sequence>MTSTQSKPPSVDRPQLMQTLYQQLRPGQRDMGDWQKGPLAVSAVPGSGKSTGMAIAAALTIARQRLHPRHQLLIVTFTRSAAANIQGKIRQNLELLKLPKWGFSVSTIHSLAFKIASRHPQQSHLDLNQQTLIEDNHNQRLIRSCVEDWINQHPHLYQPLIAGLDFDGEEGEQLRRQSVLRTEVLPNLAQTVIQEAKSSGLSPDQVRALGQQQSDPYAILDIGAQLYDLYQQRLRSQQLIDYNDAILAALNVLQDPSIRDLWQQETFAVFEDEAQDSSPLQQQLLNILAQTPDGLANLIRVGDPNQAINSTFTPADPIYFRRFCHQCAQQQRQTTIQQAGRSSPILIEAANFTLNWINQQWAQPQSPTPPHPATSQTPPPFEVQLIEAVAADDPQANANPAPIAGGLQLHRPFDISETVDRLAQTLTDLFQEHPQATAAVLVRQKNQGQFLAHELSQTHHHLDIYHVEAEQRLSGIPLEMLNLLQFVHRPHSGEALKGALEVFVGRQLIPRQDLDRLASQPERFLYPTILEAPQPPEVKRARRLCRALLQARLELPQTHLISFFALTLDYQASELATADKLNERLLQQTQDHLSLGEFLDHLFNLVTSESFDRIDTDASDSQYTQPGRLTILTMHKAKGLDWDFVFLPFLHENLIPGSLYVKPQIQFLGDFTLEEVARGQLRQHIWNRDAANPEPSQNCQTYDDYWQLAAQLKQAEEYRLLYVAMTRAKRLLWLSAAKEAPFTWNKTENQQPMPASPPFNALCKYYPEAMNTGYTNL</sequence>
<keyword evidence="7" id="KW-0413">Isomerase</keyword>
<accession>A0ABY5AUF1</accession>
<evidence type="ECO:0000256" key="4">
    <source>
        <dbReference type="ARBA" id="ARBA00022806"/>
    </source>
</evidence>
<dbReference type="Proteomes" id="UP001056708">
    <property type="component" value="Chromosome"/>
</dbReference>
<dbReference type="PANTHER" id="PTHR11070:SF2">
    <property type="entry name" value="ATP-DEPENDENT DNA HELICASE SRS2"/>
    <property type="match status" value="1"/>
</dbReference>
<evidence type="ECO:0000256" key="6">
    <source>
        <dbReference type="ARBA" id="ARBA00023125"/>
    </source>
</evidence>
<evidence type="ECO:0000256" key="7">
    <source>
        <dbReference type="ARBA" id="ARBA00023235"/>
    </source>
</evidence>
<dbReference type="SUPFAM" id="SSF52540">
    <property type="entry name" value="P-loop containing nucleoside triphosphate hydrolases"/>
    <property type="match status" value="1"/>
</dbReference>
<proteinExistence type="inferred from homology"/>
<dbReference type="Gene3D" id="1.10.10.160">
    <property type="match status" value="1"/>
</dbReference>
<dbReference type="PANTHER" id="PTHR11070">
    <property type="entry name" value="UVRD / RECB / PCRA DNA HELICASE FAMILY MEMBER"/>
    <property type="match status" value="1"/>
</dbReference>
<dbReference type="EMBL" id="CP098611">
    <property type="protein sequence ID" value="USR92864.1"/>
    <property type="molecule type" value="Genomic_DNA"/>
</dbReference>
<keyword evidence="4 11" id="KW-0347">Helicase</keyword>
<reference evidence="13" key="1">
    <citation type="submission" date="2022-06" db="EMBL/GenBank/DDBJ databases">
        <title>Genome sequence of Phormidium yuhuli AB48 isolated from an industrial photobioreactor environment.</title>
        <authorList>
            <person name="Qiu Y."/>
            <person name="Noonan A.J.C."/>
            <person name="Dofher K."/>
            <person name="Koch M."/>
            <person name="Kieft B."/>
            <person name="Lin X."/>
            <person name="Ziels R.M."/>
            <person name="Hallam S.J."/>
        </authorList>
    </citation>
    <scope>NUCLEOTIDE SEQUENCE</scope>
    <source>
        <strain evidence="13">AB48</strain>
    </source>
</reference>
<name>A0ABY5AUF1_9CYAN</name>
<dbReference type="Gene3D" id="1.10.486.10">
    <property type="entry name" value="PCRA, domain 4"/>
    <property type="match status" value="1"/>
</dbReference>
<evidence type="ECO:0000256" key="5">
    <source>
        <dbReference type="ARBA" id="ARBA00022840"/>
    </source>
</evidence>
<feature type="binding site" evidence="11">
    <location>
        <begin position="43"/>
        <end position="50"/>
    </location>
    <ligand>
        <name>ATP</name>
        <dbReference type="ChEBI" id="CHEBI:30616"/>
    </ligand>
</feature>
<dbReference type="InterPro" id="IPR013986">
    <property type="entry name" value="DExx_box_DNA_helicase_dom_sf"/>
</dbReference>
<dbReference type="InterPro" id="IPR014016">
    <property type="entry name" value="UvrD-like_ATP-bd"/>
</dbReference>
<evidence type="ECO:0000256" key="9">
    <source>
        <dbReference type="ARBA" id="ARBA00034808"/>
    </source>
</evidence>
<keyword evidence="14" id="KW-1185">Reference proteome</keyword>
<evidence type="ECO:0000256" key="8">
    <source>
        <dbReference type="ARBA" id="ARBA00034617"/>
    </source>
</evidence>
<evidence type="ECO:0000313" key="13">
    <source>
        <dbReference type="EMBL" id="USR92864.1"/>
    </source>
</evidence>
<dbReference type="Pfam" id="PF00580">
    <property type="entry name" value="UvrD-helicase"/>
    <property type="match status" value="1"/>
</dbReference>
<keyword evidence="5 11" id="KW-0067">ATP-binding</keyword>
<evidence type="ECO:0000256" key="2">
    <source>
        <dbReference type="ARBA" id="ARBA00022741"/>
    </source>
</evidence>
<evidence type="ECO:0000256" key="3">
    <source>
        <dbReference type="ARBA" id="ARBA00022801"/>
    </source>
</evidence>
<protein>
    <recommendedName>
        <fullName evidence="9">DNA 3'-5' helicase</fullName>
        <ecNumber evidence="9">5.6.2.4</ecNumber>
    </recommendedName>
</protein>
<evidence type="ECO:0000256" key="11">
    <source>
        <dbReference type="PROSITE-ProRule" id="PRU00560"/>
    </source>
</evidence>
<dbReference type="Pfam" id="PF13361">
    <property type="entry name" value="UvrD_C"/>
    <property type="match status" value="1"/>
</dbReference>
<dbReference type="InterPro" id="IPR027417">
    <property type="entry name" value="P-loop_NTPase"/>
</dbReference>
<evidence type="ECO:0000256" key="1">
    <source>
        <dbReference type="ARBA" id="ARBA00009922"/>
    </source>
</evidence>
<dbReference type="GO" id="GO:0004386">
    <property type="term" value="F:helicase activity"/>
    <property type="evidence" value="ECO:0007669"/>
    <property type="project" value="UniProtKB-KW"/>
</dbReference>
<comment type="catalytic activity">
    <reaction evidence="8">
        <text>Couples ATP hydrolysis with the unwinding of duplex DNA by translocating in the 3'-5' direction.</text>
        <dbReference type="EC" id="5.6.2.4"/>
    </reaction>
</comment>
<dbReference type="EC" id="5.6.2.4" evidence="9"/>
<feature type="domain" description="UvrD-like helicase ATP-binding" evidence="12">
    <location>
        <begin position="22"/>
        <end position="343"/>
    </location>
</feature>
<keyword evidence="3 11" id="KW-0378">Hydrolase</keyword>
<evidence type="ECO:0000256" key="10">
    <source>
        <dbReference type="ARBA" id="ARBA00048988"/>
    </source>
</evidence>
<dbReference type="RefSeq" id="WP_252665040.1">
    <property type="nucleotide sequence ID" value="NZ_CP098611.1"/>
</dbReference>
<comment type="similarity">
    <text evidence="1">Belongs to the helicase family. UvrD subfamily.</text>
</comment>
<evidence type="ECO:0000313" key="14">
    <source>
        <dbReference type="Proteomes" id="UP001056708"/>
    </source>
</evidence>
<keyword evidence="6" id="KW-0238">DNA-binding</keyword>
<evidence type="ECO:0000259" key="12">
    <source>
        <dbReference type="PROSITE" id="PS51198"/>
    </source>
</evidence>
<dbReference type="PROSITE" id="PS51198">
    <property type="entry name" value="UVRD_HELICASE_ATP_BIND"/>
    <property type="match status" value="1"/>
</dbReference>
<dbReference type="Gene3D" id="3.40.50.300">
    <property type="entry name" value="P-loop containing nucleotide triphosphate hydrolases"/>
    <property type="match status" value="2"/>
</dbReference>
<dbReference type="InterPro" id="IPR014017">
    <property type="entry name" value="DNA_helicase_UvrD-like_C"/>
</dbReference>
<organism evidence="13 14">
    <name type="scientific">Phormidium yuhuli AB48</name>
    <dbReference type="NCBI Taxonomy" id="2940671"/>
    <lineage>
        <taxon>Bacteria</taxon>
        <taxon>Bacillati</taxon>
        <taxon>Cyanobacteriota</taxon>
        <taxon>Cyanophyceae</taxon>
        <taxon>Oscillatoriophycideae</taxon>
        <taxon>Oscillatoriales</taxon>
        <taxon>Oscillatoriaceae</taxon>
        <taxon>Phormidium</taxon>
        <taxon>Phormidium yuhuli</taxon>
    </lineage>
</organism>
<keyword evidence="2 11" id="KW-0547">Nucleotide-binding</keyword>
<comment type="catalytic activity">
    <reaction evidence="10">
        <text>ATP + H2O = ADP + phosphate + H(+)</text>
        <dbReference type="Rhea" id="RHEA:13065"/>
        <dbReference type="ChEBI" id="CHEBI:15377"/>
        <dbReference type="ChEBI" id="CHEBI:15378"/>
        <dbReference type="ChEBI" id="CHEBI:30616"/>
        <dbReference type="ChEBI" id="CHEBI:43474"/>
        <dbReference type="ChEBI" id="CHEBI:456216"/>
        <dbReference type="EC" id="5.6.2.4"/>
    </reaction>
</comment>